<name>A0AAJ7J5C0_9HYME</name>
<dbReference type="RefSeq" id="XP_017885066.1">
    <property type="nucleotide sequence ID" value="XM_018029577.1"/>
</dbReference>
<gene>
    <name evidence="3" type="primary">LOC108627958</name>
</gene>
<feature type="domain" description="Integrase catalytic" evidence="1">
    <location>
        <begin position="1"/>
        <end position="128"/>
    </location>
</feature>
<dbReference type="Pfam" id="PF00665">
    <property type="entry name" value="rve"/>
    <property type="match status" value="1"/>
</dbReference>
<dbReference type="GO" id="GO:0015074">
    <property type="term" value="P:DNA integration"/>
    <property type="evidence" value="ECO:0007669"/>
    <property type="project" value="InterPro"/>
</dbReference>
<dbReference type="AlphaFoldDB" id="A0AAJ7J5C0"/>
<dbReference type="KEGG" id="ccal:108627958"/>
<dbReference type="InterPro" id="IPR050951">
    <property type="entry name" value="Retrovirus_Pol_polyprotein"/>
</dbReference>
<dbReference type="InterPro" id="IPR036397">
    <property type="entry name" value="RNaseH_sf"/>
</dbReference>
<dbReference type="PANTHER" id="PTHR37984:SF5">
    <property type="entry name" value="PROTEIN NYNRIN-LIKE"/>
    <property type="match status" value="1"/>
</dbReference>
<dbReference type="InterPro" id="IPR001584">
    <property type="entry name" value="Integrase_cat-core"/>
</dbReference>
<evidence type="ECO:0000313" key="3">
    <source>
        <dbReference type="RefSeq" id="XP_017885066.1"/>
    </source>
</evidence>
<dbReference type="GeneID" id="108627958"/>
<dbReference type="InterPro" id="IPR012337">
    <property type="entry name" value="RNaseH-like_sf"/>
</dbReference>
<dbReference type="Gene3D" id="3.30.420.10">
    <property type="entry name" value="Ribonuclease H-like superfamily/Ribonuclease H"/>
    <property type="match status" value="1"/>
</dbReference>
<evidence type="ECO:0000259" key="1">
    <source>
        <dbReference type="PROSITE" id="PS50994"/>
    </source>
</evidence>
<dbReference type="Proteomes" id="UP000694925">
    <property type="component" value="Unplaced"/>
</dbReference>
<dbReference type="GO" id="GO:0003676">
    <property type="term" value="F:nucleic acid binding"/>
    <property type="evidence" value="ECO:0007669"/>
    <property type="project" value="InterPro"/>
</dbReference>
<dbReference type="PROSITE" id="PS50994">
    <property type="entry name" value="INTEGRASE"/>
    <property type="match status" value="1"/>
</dbReference>
<reference evidence="3" key="1">
    <citation type="submission" date="2025-08" db="UniProtKB">
        <authorList>
            <consortium name="RefSeq"/>
        </authorList>
    </citation>
    <scope>IDENTIFICATION</scope>
    <source>
        <tissue evidence="3">Whole body</tissue>
    </source>
</reference>
<protein>
    <submittedName>
        <fullName evidence="3">Uncharacterized protein K02A2.6-like</fullName>
    </submittedName>
</protein>
<organism evidence="2 3">
    <name type="scientific">Ceratina calcarata</name>
    <dbReference type="NCBI Taxonomy" id="156304"/>
    <lineage>
        <taxon>Eukaryota</taxon>
        <taxon>Metazoa</taxon>
        <taxon>Ecdysozoa</taxon>
        <taxon>Arthropoda</taxon>
        <taxon>Hexapoda</taxon>
        <taxon>Insecta</taxon>
        <taxon>Pterygota</taxon>
        <taxon>Neoptera</taxon>
        <taxon>Endopterygota</taxon>
        <taxon>Hymenoptera</taxon>
        <taxon>Apocrita</taxon>
        <taxon>Aculeata</taxon>
        <taxon>Apoidea</taxon>
        <taxon>Anthophila</taxon>
        <taxon>Apidae</taxon>
        <taxon>Ceratina</taxon>
        <taxon>Zadontomerus</taxon>
    </lineage>
</organism>
<accession>A0AAJ7J5C0</accession>
<sequence>MFLVIIDAHSKWPEVIDFKENTKSYRVIEELQNLFSRYGLPIHIVSDNGRQFTSTEFKSFLEQNRIKHSFSPPYHPASNGAAENFVGTFKNAVTKIVKEGEKLENAINLFLHDYRSTPHASTGKSPIL</sequence>
<dbReference type="SUPFAM" id="SSF53098">
    <property type="entry name" value="Ribonuclease H-like"/>
    <property type="match status" value="1"/>
</dbReference>
<keyword evidence="2" id="KW-1185">Reference proteome</keyword>
<evidence type="ECO:0000313" key="2">
    <source>
        <dbReference type="Proteomes" id="UP000694925"/>
    </source>
</evidence>
<proteinExistence type="predicted"/>
<dbReference type="PANTHER" id="PTHR37984">
    <property type="entry name" value="PROTEIN CBG26694"/>
    <property type="match status" value="1"/>
</dbReference>